<evidence type="ECO:0000313" key="4">
    <source>
        <dbReference type="Proteomes" id="UP001336250"/>
    </source>
</evidence>
<evidence type="ECO:0000259" key="2">
    <source>
        <dbReference type="Pfam" id="PF01593"/>
    </source>
</evidence>
<dbReference type="Gene3D" id="3.50.50.60">
    <property type="entry name" value="FAD/NAD(P)-binding domain"/>
    <property type="match status" value="2"/>
</dbReference>
<feature type="region of interest" description="Disordered" evidence="1">
    <location>
        <begin position="749"/>
        <end position="768"/>
    </location>
</feature>
<dbReference type="Gene3D" id="1.10.405.40">
    <property type="match status" value="1"/>
</dbReference>
<dbReference type="RefSeq" id="WP_332289602.1">
    <property type="nucleotide sequence ID" value="NZ_JAZIBG010000028.1"/>
</dbReference>
<dbReference type="InterPro" id="IPR002937">
    <property type="entry name" value="Amino_oxidase"/>
</dbReference>
<dbReference type="Pfam" id="PF01593">
    <property type="entry name" value="Amino_oxidase"/>
    <property type="match status" value="1"/>
</dbReference>
<dbReference type="Proteomes" id="UP001336250">
    <property type="component" value="Unassembled WGS sequence"/>
</dbReference>
<dbReference type="SUPFAM" id="SSF51905">
    <property type="entry name" value="FAD/NAD(P)-binding domain"/>
    <property type="match status" value="1"/>
</dbReference>
<comment type="caution">
    <text evidence="3">The sequence shown here is derived from an EMBL/GenBank/DDBJ whole genome shotgun (WGS) entry which is preliminary data.</text>
</comment>
<proteinExistence type="predicted"/>
<sequence>MTGLFINVFRAMWVWSCARSRFQPPDPKNYFNRGVQMIPSFYPVRDKLDADAKERAHRNLSPTQLEILRGGRPQPLVDRNSGLETRTISQLLASSRRVRYPDAPHFSYADLLAGEAANQNSSPFTANGVAFWNAGNRPRIAVIGGGMSGLLSAWQLGKLGAVVDLWEAGAPPSGNAGIPNGAGRIRPVNVVPNDPNTRVELGAMRFPDTSHLFWHYLSLVLPNLTQFTEFPNPGKIPTYLSGETTLSATWDRGGLGLDALGDNGLNYAALQQRHLSAFLNVQANGLTLNQVSSIMLSGTANLAQLNQVEGFWGIVSGSFHHITYRQFLEQRFNQHEIRAIGFIGLGTGGFSPLFDTSVLDVMRLVVWNYAAEYAVPDLLMYPFQLRQRVASSNNGGSFNYFSQIRGAIWEASSGRYFLVQSNGTTTPTRYDYVVLAMSHRAAENFFTGTGVTATPPNRRPYSTERSSEFRYDIQFQQRISSVKIFQAAGGPAGNPQGQFGLVNPLLRNYDRFVRAIFGMAGNIPVGVTYILPRLNENFASARLVMGLQYSWGIDSVRVRNEFLVRYPNLNALLNTTGTFSGRDTNPANGVAEILDNRVRDKRTRNQVINGRTHPNFFSPTRSQADGQEGHLAIVDWDRVPHINMGFKLDAPNRGLRSIYQFRLTAQTDGEHLTGTWDVGNRVDVSTARIYFCGCSFSHYGGWVEGAFQSALNATAGIVYDEARRTHQLNRLSMPAKELVLGRINRFQAGRDQDHGKGKGHEHDHASQS</sequence>
<evidence type="ECO:0000256" key="1">
    <source>
        <dbReference type="SAM" id="MobiDB-lite"/>
    </source>
</evidence>
<dbReference type="GO" id="GO:0016491">
    <property type="term" value="F:oxidoreductase activity"/>
    <property type="evidence" value="ECO:0007669"/>
    <property type="project" value="InterPro"/>
</dbReference>
<dbReference type="AlphaFoldDB" id="A0AAW9QDX2"/>
<dbReference type="Pfam" id="PF13450">
    <property type="entry name" value="NAD_binding_8"/>
    <property type="match status" value="1"/>
</dbReference>
<name>A0AAW9QDX2_9BURK</name>
<evidence type="ECO:0000313" key="3">
    <source>
        <dbReference type="EMBL" id="MEF7614588.1"/>
    </source>
</evidence>
<accession>A0AAW9QDX2</accession>
<protein>
    <submittedName>
        <fullName evidence="3">FAD-dependent oxidoreductase</fullName>
    </submittedName>
</protein>
<reference evidence="3 4" key="1">
    <citation type="submission" date="2024-02" db="EMBL/GenBank/DDBJ databases">
        <title>Genome sequence of Aquincola sp. MAHUQ-54.</title>
        <authorList>
            <person name="Huq M.A."/>
        </authorList>
    </citation>
    <scope>NUCLEOTIDE SEQUENCE [LARGE SCALE GENOMIC DNA]</scope>
    <source>
        <strain evidence="3 4">MAHUQ-54</strain>
    </source>
</reference>
<dbReference type="EMBL" id="JAZIBG010000028">
    <property type="protein sequence ID" value="MEF7614588.1"/>
    <property type="molecule type" value="Genomic_DNA"/>
</dbReference>
<feature type="domain" description="Amine oxidase" evidence="2">
    <location>
        <begin position="627"/>
        <end position="715"/>
    </location>
</feature>
<keyword evidence="4" id="KW-1185">Reference proteome</keyword>
<gene>
    <name evidence="3" type="ORF">V4F39_11770</name>
</gene>
<organism evidence="3 4">
    <name type="scientific">Aquincola agrisoli</name>
    <dbReference type="NCBI Taxonomy" id="3119538"/>
    <lineage>
        <taxon>Bacteria</taxon>
        <taxon>Pseudomonadati</taxon>
        <taxon>Pseudomonadota</taxon>
        <taxon>Betaproteobacteria</taxon>
        <taxon>Burkholderiales</taxon>
        <taxon>Sphaerotilaceae</taxon>
        <taxon>Aquincola</taxon>
    </lineage>
</organism>
<dbReference type="InterPro" id="IPR036188">
    <property type="entry name" value="FAD/NAD-bd_sf"/>
</dbReference>